<protein>
    <submittedName>
        <fullName evidence="1">Uncharacterized protein</fullName>
    </submittedName>
</protein>
<sequence length="73" mass="8618">MLPHLVPESSRYGPAQRDSACRVSSPRFSGWNLPPSGTCRYSGTGIDRRPRWLQWQNQSRWSWRYLPQRGWRG</sequence>
<name>A0A0F7L292_9VIRU</name>
<dbReference type="EMBL" id="KR029577">
    <property type="protein sequence ID" value="AKH45960.1"/>
    <property type="molecule type" value="Genomic_DNA"/>
</dbReference>
<accession>A0A0F7L292</accession>
<evidence type="ECO:0000313" key="1">
    <source>
        <dbReference type="EMBL" id="AKH45960.1"/>
    </source>
</evidence>
<organism evidence="1">
    <name type="scientific">uncultured marine virus</name>
    <dbReference type="NCBI Taxonomy" id="186617"/>
    <lineage>
        <taxon>Viruses</taxon>
        <taxon>environmental samples</taxon>
    </lineage>
</organism>
<proteinExistence type="predicted"/>
<reference evidence="1" key="1">
    <citation type="journal article" date="2015" name="Front. Microbiol.">
        <title>Combining genomic sequencing methods to explore viral diversity and reveal potential virus-host interactions.</title>
        <authorList>
            <person name="Chow C.E."/>
            <person name="Winget D.M."/>
            <person name="White R.A.III."/>
            <person name="Hallam S.J."/>
            <person name="Suttle C.A."/>
        </authorList>
    </citation>
    <scope>NUCLEOTIDE SEQUENCE</scope>
    <source>
        <strain evidence="1">Anoxic3_1</strain>
    </source>
</reference>
<reference evidence="1" key="2">
    <citation type="submission" date="2015-03" db="EMBL/GenBank/DDBJ databases">
        <authorList>
            <person name="Chow C.-E.T."/>
            <person name="Winget D.M."/>
            <person name="White R.A.III."/>
            <person name="Hallam S.J."/>
            <person name="Suttle C.A."/>
        </authorList>
    </citation>
    <scope>NUCLEOTIDE SEQUENCE</scope>
    <source>
        <strain evidence="1">Anoxic3_1</strain>
    </source>
</reference>